<feature type="signal peptide" evidence="2">
    <location>
        <begin position="1"/>
        <end position="20"/>
    </location>
</feature>
<dbReference type="EnsemblMetazoa" id="G13277.1">
    <property type="protein sequence ID" value="G13277.1:cds"/>
    <property type="gene ID" value="G13277"/>
</dbReference>
<feature type="domain" description="Ig-like" evidence="3">
    <location>
        <begin position="205"/>
        <end position="284"/>
    </location>
</feature>
<dbReference type="SUPFAM" id="SSF49265">
    <property type="entry name" value="Fibronectin type III"/>
    <property type="match status" value="1"/>
</dbReference>
<dbReference type="Gene3D" id="2.60.40.10">
    <property type="entry name" value="Immunoglobulins"/>
    <property type="match status" value="1"/>
</dbReference>
<dbReference type="Pfam" id="PF13895">
    <property type="entry name" value="Ig_2"/>
    <property type="match status" value="1"/>
</dbReference>
<evidence type="ECO:0000256" key="1">
    <source>
        <dbReference type="SAM" id="Phobius"/>
    </source>
</evidence>
<evidence type="ECO:0000259" key="3">
    <source>
        <dbReference type="PROSITE" id="PS50835"/>
    </source>
</evidence>
<feature type="chain" id="PRO_5036445908" description="Ig-like domain-containing protein" evidence="2">
    <location>
        <begin position="21"/>
        <end position="696"/>
    </location>
</feature>
<keyword evidence="5" id="KW-1185">Reference proteome</keyword>
<dbReference type="InterPro" id="IPR013783">
    <property type="entry name" value="Ig-like_fold"/>
</dbReference>
<dbReference type="InterPro" id="IPR036116">
    <property type="entry name" value="FN3_sf"/>
</dbReference>
<proteinExistence type="predicted"/>
<protein>
    <recommendedName>
        <fullName evidence="3">Ig-like domain-containing protein</fullName>
    </recommendedName>
</protein>
<dbReference type="PROSITE" id="PS50835">
    <property type="entry name" value="IG_LIKE"/>
    <property type="match status" value="1"/>
</dbReference>
<accession>A0A8W8IA65</accession>
<organism evidence="4 5">
    <name type="scientific">Magallana gigas</name>
    <name type="common">Pacific oyster</name>
    <name type="synonym">Crassostrea gigas</name>
    <dbReference type="NCBI Taxonomy" id="29159"/>
    <lineage>
        <taxon>Eukaryota</taxon>
        <taxon>Metazoa</taxon>
        <taxon>Spiralia</taxon>
        <taxon>Lophotrochozoa</taxon>
        <taxon>Mollusca</taxon>
        <taxon>Bivalvia</taxon>
        <taxon>Autobranchia</taxon>
        <taxon>Pteriomorphia</taxon>
        <taxon>Ostreida</taxon>
        <taxon>Ostreoidea</taxon>
        <taxon>Ostreidae</taxon>
        <taxon>Magallana</taxon>
    </lineage>
</organism>
<evidence type="ECO:0000256" key="2">
    <source>
        <dbReference type="SAM" id="SignalP"/>
    </source>
</evidence>
<evidence type="ECO:0000313" key="5">
    <source>
        <dbReference type="Proteomes" id="UP000005408"/>
    </source>
</evidence>
<dbReference type="Proteomes" id="UP000005408">
    <property type="component" value="Unassembled WGS sequence"/>
</dbReference>
<dbReference type="InterPro" id="IPR007110">
    <property type="entry name" value="Ig-like_dom"/>
</dbReference>
<evidence type="ECO:0000313" key="4">
    <source>
        <dbReference type="EnsemblMetazoa" id="G13277.1:cds"/>
    </source>
</evidence>
<feature type="transmembrane region" description="Helical" evidence="1">
    <location>
        <begin position="656"/>
        <end position="680"/>
    </location>
</feature>
<keyword evidence="1" id="KW-0812">Transmembrane</keyword>
<keyword evidence="1" id="KW-0472">Membrane</keyword>
<dbReference type="AlphaFoldDB" id="A0A8W8IA65"/>
<keyword evidence="1" id="KW-1133">Transmembrane helix</keyword>
<sequence length="696" mass="78905">MVEMVIITCLMLIYLPGVKSLNIQKTFQEDALVISWKSQLDKTHIEKEYVRYSSSVGLLKSWAVSRNSEIQIQDVINHDSVQLEIMQRYTNFSLAYFSFDIKTNKRFFREGETGTVSWTMTRYSENERYSIFHKNETIFKVSKQNASSLYPDKYVYQETPSDPRRVGFQIINVSLPDSGVYTGGSLRPLAEDWAYVIVYGNPLKPKIIGQTKVDVGKYVTLKCLSVSTSLPNNYKRYPSITYKWFKNGNFIIRSGNILRLKVEEELYKDKITCQAKEVVSSTLSDSVQIEKPNCSEKIKSKFIAGNAEFSWSSGGDSEQSIFVTRNDDPGNWSDANQPYTVKDALNFSSIEVDVKILDSMKKEISLCRGLFPGPNKPDILKSQEGRNATITWTIPFFPSAGSYYIFRNTNTSEKTILTITRNGNTSGQSEKYQYKRIPNKSSSQILLEVKNVSLQDGKPLTPIIESNLETPRYGARLTLTCRSYSVSQPAYYQHQLTWSYTWFRNDSIVYRGHTYAFTVSRDVMYDEIMCQAKEVILSKNSSTYKIIRYLEKSRPAEPKIVGISQTNAKYLRITWSSPFDGGYPQYFLIYQQTITVWDVVANISQSNATIQSADVPSGPKGVYSVAIMSCNMLGCTMPVKLDRESNAFLNDNGNSAGIAIGSSLAVIVLAIMVLLGLLHMKYGIGHTLKKKILRRS</sequence>
<keyword evidence="2" id="KW-0732">Signal</keyword>
<name>A0A8W8IA65_MAGGI</name>
<reference evidence="4" key="1">
    <citation type="submission" date="2022-08" db="UniProtKB">
        <authorList>
            <consortium name="EnsemblMetazoa"/>
        </authorList>
    </citation>
    <scope>IDENTIFICATION</scope>
    <source>
        <strain evidence="4">05x7-T-G4-1.051#20</strain>
    </source>
</reference>